<keyword evidence="1" id="KW-1133">Transmembrane helix</keyword>
<organism evidence="2 3">
    <name type="scientific">Candidatus Reconcilbacillus cellulovorans</name>
    <dbReference type="NCBI Taxonomy" id="1906605"/>
    <lineage>
        <taxon>Bacteria</taxon>
        <taxon>Bacillati</taxon>
        <taxon>Bacillota</taxon>
        <taxon>Bacilli</taxon>
        <taxon>Bacillales</taxon>
        <taxon>Paenibacillaceae</taxon>
        <taxon>Candidatus Reconcilbacillus</taxon>
    </lineage>
</organism>
<name>A0A2A6DYJ4_9BACL</name>
<dbReference type="EMBL" id="MOXJ01000027">
    <property type="protein sequence ID" value="PDO09805.1"/>
    <property type="molecule type" value="Genomic_DNA"/>
</dbReference>
<gene>
    <name evidence="2" type="ORF">BLM47_10680</name>
</gene>
<comment type="caution">
    <text evidence="2">The sequence shown here is derived from an EMBL/GenBank/DDBJ whole genome shotgun (WGS) entry which is preliminary data.</text>
</comment>
<reference evidence="2 3" key="1">
    <citation type="submission" date="2016-12" db="EMBL/GenBank/DDBJ databases">
        <title>Candidatus Reconcilibacillus cellulovorans genome.</title>
        <authorList>
            <person name="Kolinko S."/>
            <person name="Wu Y.-W."/>
            <person name="Tachea F."/>
            <person name="Denzel E."/>
            <person name="Hiras J."/>
            <person name="Baecker N."/>
            <person name="Chan L.J."/>
            <person name="Eichorst S.A."/>
            <person name="Frey D."/>
            <person name="Adams P.D."/>
            <person name="Pray T."/>
            <person name="Tanjore D."/>
            <person name="Petzold C.J."/>
            <person name="Gladden J.M."/>
            <person name="Simmons B.A."/>
            <person name="Singer S.W."/>
        </authorList>
    </citation>
    <scope>NUCLEOTIDE SEQUENCE [LARGE SCALE GENOMIC DNA]</scope>
    <source>
        <strain evidence="2">JTherm</strain>
    </source>
</reference>
<evidence type="ECO:0000256" key="1">
    <source>
        <dbReference type="SAM" id="Phobius"/>
    </source>
</evidence>
<accession>A0A2A6DYJ4</accession>
<keyword evidence="1" id="KW-0472">Membrane</keyword>
<evidence type="ECO:0008006" key="4">
    <source>
        <dbReference type="Google" id="ProtNLM"/>
    </source>
</evidence>
<evidence type="ECO:0000313" key="3">
    <source>
        <dbReference type="Proteomes" id="UP000243688"/>
    </source>
</evidence>
<dbReference type="Proteomes" id="UP000243688">
    <property type="component" value="Unassembled WGS sequence"/>
</dbReference>
<sequence>MKILLIRSVSFQQVDRQWEEWRKRFPGAEWYILTHAHGEAAAGRYEGLRRVFVYPWKSPFCWYRPASCLKGESFDCVVVPFSNASGAGFGNVMLFTLTVRARRRLSCNLSGQWREWTCFGIFASALVRGMTAVAAGCLAALAAVPFALWWVWCFLRGGTRG</sequence>
<keyword evidence="1" id="KW-0812">Transmembrane</keyword>
<dbReference type="AlphaFoldDB" id="A0A2A6DYJ4"/>
<proteinExistence type="predicted"/>
<feature type="transmembrane region" description="Helical" evidence="1">
    <location>
        <begin position="132"/>
        <end position="152"/>
    </location>
</feature>
<protein>
    <recommendedName>
        <fullName evidence="4">Glycosyltransferase subfamily 4-like N-terminal domain-containing protein</fullName>
    </recommendedName>
</protein>
<evidence type="ECO:0000313" key="2">
    <source>
        <dbReference type="EMBL" id="PDO09805.1"/>
    </source>
</evidence>